<accession>A0A9P9WH62</accession>
<evidence type="ECO:0000313" key="5">
    <source>
        <dbReference type="EMBL" id="KAI1863010.1"/>
    </source>
</evidence>
<dbReference type="Pfam" id="PF21345">
    <property type="entry name" value="PcRGLX_2nd"/>
    <property type="match status" value="1"/>
</dbReference>
<dbReference type="InterPro" id="IPR048329">
    <property type="entry name" value="PcRGLX_1st"/>
</dbReference>
<keyword evidence="1" id="KW-0732">Signal</keyword>
<dbReference type="InterPro" id="IPR048330">
    <property type="entry name" value="PcRGLX/YetA_2nd"/>
</dbReference>
<dbReference type="PANTHER" id="PTHR40081">
    <property type="entry name" value="CONCANAVALIN A-LIKE LECTIN/GLUCANASE"/>
    <property type="match status" value="1"/>
</dbReference>
<feature type="signal peptide" evidence="1">
    <location>
        <begin position="1"/>
        <end position="20"/>
    </location>
</feature>
<reference evidence="5" key="1">
    <citation type="submission" date="2021-03" db="EMBL/GenBank/DDBJ databases">
        <title>Revisited historic fungal species revealed as producer of novel bioactive compounds through whole genome sequencing and comparative genomics.</title>
        <authorList>
            <person name="Vignolle G.A."/>
            <person name="Hochenegger N."/>
            <person name="Mach R.L."/>
            <person name="Mach-Aigner A.R."/>
            <person name="Javad Rahimi M."/>
            <person name="Salim K.A."/>
            <person name="Chan C.M."/>
            <person name="Lim L.B.L."/>
            <person name="Cai F."/>
            <person name="Druzhinina I.S."/>
            <person name="U'Ren J.M."/>
            <person name="Derntl C."/>
        </authorList>
    </citation>
    <scope>NUCLEOTIDE SEQUENCE</scope>
    <source>
        <strain evidence="5">TUCIM 5799</strain>
    </source>
</reference>
<dbReference type="AlphaFoldDB" id="A0A9P9WH62"/>
<feature type="chain" id="PRO_5040239346" description="Tat pathway signal sequence domain protein" evidence="1">
    <location>
        <begin position="21"/>
        <end position="924"/>
    </location>
</feature>
<feature type="domain" description="PcRGLX/YetA-like central beta-sandwich" evidence="3">
    <location>
        <begin position="131"/>
        <end position="494"/>
    </location>
</feature>
<dbReference type="PANTHER" id="PTHR40081:SF1">
    <property type="entry name" value="TAT PATHWAY SIGNAL SEQUENCE DOMAIN PROTEIN"/>
    <property type="match status" value="1"/>
</dbReference>
<keyword evidence="6" id="KW-1185">Reference proteome</keyword>
<dbReference type="InterPro" id="IPR048331">
    <property type="entry name" value="PcRGLX/YetA_3rd"/>
</dbReference>
<dbReference type="OrthoDB" id="4798501at2759"/>
<evidence type="ECO:0000259" key="3">
    <source>
        <dbReference type="Pfam" id="PF21345"/>
    </source>
</evidence>
<name>A0A9P9WH62_9PEZI</name>
<feature type="domain" description="PcRGLX/YetA-like N-terminal RIFT barrel" evidence="2">
    <location>
        <begin position="32"/>
        <end position="111"/>
    </location>
</feature>
<dbReference type="Pfam" id="PF21346">
    <property type="entry name" value="PcRGLX_3rd"/>
    <property type="match status" value="1"/>
</dbReference>
<dbReference type="Proteomes" id="UP000829685">
    <property type="component" value="Unassembled WGS sequence"/>
</dbReference>
<comment type="caution">
    <text evidence="5">The sequence shown here is derived from an EMBL/GenBank/DDBJ whole genome shotgun (WGS) entry which is preliminary data.</text>
</comment>
<evidence type="ECO:0000259" key="2">
    <source>
        <dbReference type="Pfam" id="PF19501"/>
    </source>
</evidence>
<evidence type="ECO:0000313" key="6">
    <source>
        <dbReference type="Proteomes" id="UP000829685"/>
    </source>
</evidence>
<sequence>MYRTVSRFLAAVGFATLVSSQPSVNSRNDHGVSVQWLGDAPNRNLGTTFGLPWPRGKYAANTTTFSGTAASGEEVQMQSWVTAYWPDDSIKWTGHAVPASETVPTGYTIKPSNGTSNYQTPVFGRRTTSLVVTESSDDIIVNTGKITATFKKSGPVLVSSIETASGKTIGRNGLLVLQSQSSIVDHDIVDSQPEKSSFQSAIEDATVTEGNAVRSVVTIKGSHKLSSGPEHEPWLQFTLRFYLYAGSEAIRVVHTIIYDGEQEKDFITGIGIRFDVPLSDELYNRHVRLAGVDGGFLNEAVQGLTGLRRDPGQAVRAAQFRGEKTPDTSTWDTRVSSRMQWIPSWGDYSLSQLSADGFTIKKRTKAGYTWVNIPGGNRSEGLAYLGGATGGGLAIGLRDFWKRYPTGLDIRNAASDIGQVTLWLYSPAGPAMDLRPFHDGLGEDTYAKQLDALEITYEDWERGYDTPYGVARTSEVFLFGFDSTPPTETLANLAAYAKEPPLLIADPAYIEDTQAIGTYWSAPDNSTAASSAIEKHLDFLVQYYQAQVEQRRWYGFWDHGDFMHTYDVDRHTWRYDIGGYAWDNSELSPDLFFWNYFLRTGRSDVFRFAEAQVRHSSEVDMYHIGNFSGLGTRHGVLHWGDSAKQIRISTTIYRKVYYYITGGDERIGDVVHGVLDAEQAFYLVDARRKVRSPNVTYVPDREALYINIGLDWMGLAGAWLLEWERHGPRWEEAKAKLYEGMKGIVALKNGFVTGEAYYNSSDGSFSPPPTDPHNNGVVVVSHLDGVFGLQEIITQLYDHTDGDLPEGFLDAYLEYCYYYGASGAEQTARYGKSFGSLSLYQGHSRLTAYAAYKTQNATLAARAWKEFTKDGFLPTSPWATVHIANSSVLTPIDEASWISTNDAALYGLAAIENLNYIRDALDKS</sequence>
<proteinExistence type="predicted"/>
<protein>
    <recommendedName>
        <fullName evidence="7">Tat pathway signal sequence domain protein</fullName>
    </recommendedName>
</protein>
<organism evidence="5 6">
    <name type="scientific">Neoarthrinium moseri</name>
    <dbReference type="NCBI Taxonomy" id="1658444"/>
    <lineage>
        <taxon>Eukaryota</taxon>
        <taxon>Fungi</taxon>
        <taxon>Dikarya</taxon>
        <taxon>Ascomycota</taxon>
        <taxon>Pezizomycotina</taxon>
        <taxon>Sordariomycetes</taxon>
        <taxon>Xylariomycetidae</taxon>
        <taxon>Amphisphaeriales</taxon>
        <taxon>Apiosporaceae</taxon>
        <taxon>Neoarthrinium</taxon>
    </lineage>
</organism>
<gene>
    <name evidence="5" type="ORF">JX265_009056</name>
</gene>
<dbReference type="EMBL" id="JAFIMR010000026">
    <property type="protein sequence ID" value="KAI1863010.1"/>
    <property type="molecule type" value="Genomic_DNA"/>
</dbReference>
<evidence type="ECO:0000256" key="1">
    <source>
        <dbReference type="SAM" id="SignalP"/>
    </source>
</evidence>
<evidence type="ECO:0000259" key="4">
    <source>
        <dbReference type="Pfam" id="PF21346"/>
    </source>
</evidence>
<feature type="domain" description="PcRGLX/YetA-like C-terminal alpha/alpha toroid" evidence="4">
    <location>
        <begin position="500"/>
        <end position="921"/>
    </location>
</feature>
<evidence type="ECO:0008006" key="7">
    <source>
        <dbReference type="Google" id="ProtNLM"/>
    </source>
</evidence>
<dbReference type="Pfam" id="PF19501">
    <property type="entry name" value="PcRGLX_1st"/>
    <property type="match status" value="1"/>
</dbReference>
<dbReference type="InterPro" id="IPR045793">
    <property type="entry name" value="PcRGLX/YetA-like"/>
</dbReference>